<dbReference type="Proteomes" id="UP000321578">
    <property type="component" value="Unassembled WGS sequence"/>
</dbReference>
<accession>A0A5C6ZF67</accession>
<sequence length="172" mass="19834">MMTKDDLNSTEYNTFFQAYIQKSGSLDLIDGLVNSGKITTQFLEAIPRDLLEYRYEAGKWTIKEIIQHLIDTERIFANRALRVARKDQTALPGYDHESFAVHSLANRRTFEDLIMEYQALRQTTILLFKSFDPGMLMEIGTVSDKNLSARAVGFIIVGHETHHCDIIKQRYL</sequence>
<dbReference type="AlphaFoldDB" id="A0A5C6ZF67"/>
<reference evidence="2 3" key="1">
    <citation type="submission" date="2019-08" db="EMBL/GenBank/DDBJ databases">
        <title>Genomes of Subsaximicrobium wynnwilliamsii strains.</title>
        <authorList>
            <person name="Bowman J.P."/>
        </authorList>
    </citation>
    <scope>NUCLEOTIDE SEQUENCE [LARGE SCALE GENOMIC DNA]</scope>
    <source>
        <strain evidence="2 3">2-80-2</strain>
    </source>
</reference>
<dbReference type="SUPFAM" id="SSF109854">
    <property type="entry name" value="DinB/YfiT-like putative metalloenzymes"/>
    <property type="match status" value="1"/>
</dbReference>
<dbReference type="InterPro" id="IPR024775">
    <property type="entry name" value="DinB-like"/>
</dbReference>
<dbReference type="Gene3D" id="1.20.120.450">
    <property type="entry name" value="dinb family like domain"/>
    <property type="match status" value="1"/>
</dbReference>
<organism evidence="2 3">
    <name type="scientific">Subsaximicrobium wynnwilliamsii</name>
    <dbReference type="NCBI Taxonomy" id="291179"/>
    <lineage>
        <taxon>Bacteria</taxon>
        <taxon>Pseudomonadati</taxon>
        <taxon>Bacteroidota</taxon>
        <taxon>Flavobacteriia</taxon>
        <taxon>Flavobacteriales</taxon>
        <taxon>Flavobacteriaceae</taxon>
        <taxon>Subsaximicrobium</taxon>
    </lineage>
</organism>
<proteinExistence type="predicted"/>
<gene>
    <name evidence="2" type="ORF">ESY86_11785</name>
</gene>
<feature type="domain" description="DinB-like" evidence="1">
    <location>
        <begin position="38"/>
        <end position="166"/>
    </location>
</feature>
<evidence type="ECO:0000259" key="1">
    <source>
        <dbReference type="Pfam" id="PF12867"/>
    </source>
</evidence>
<name>A0A5C6ZF67_9FLAO</name>
<dbReference type="EMBL" id="VORO01000012">
    <property type="protein sequence ID" value="TXD88642.1"/>
    <property type="molecule type" value="Genomic_DNA"/>
</dbReference>
<keyword evidence="3" id="KW-1185">Reference proteome</keyword>
<evidence type="ECO:0000313" key="3">
    <source>
        <dbReference type="Proteomes" id="UP000321578"/>
    </source>
</evidence>
<dbReference type="OrthoDB" id="9793216at2"/>
<comment type="caution">
    <text evidence="2">The sequence shown here is derived from an EMBL/GenBank/DDBJ whole genome shotgun (WGS) entry which is preliminary data.</text>
</comment>
<dbReference type="InterPro" id="IPR034660">
    <property type="entry name" value="DinB/YfiT-like"/>
</dbReference>
<evidence type="ECO:0000313" key="2">
    <source>
        <dbReference type="EMBL" id="TXD88642.1"/>
    </source>
</evidence>
<protein>
    <submittedName>
        <fullName evidence="2">DinB family protein</fullName>
    </submittedName>
</protein>
<dbReference type="Pfam" id="PF12867">
    <property type="entry name" value="DinB_2"/>
    <property type="match status" value="1"/>
</dbReference>